<feature type="compositionally biased region" description="Basic and acidic residues" evidence="2">
    <location>
        <begin position="107"/>
        <end position="122"/>
    </location>
</feature>
<keyword evidence="3" id="KW-1133">Transmembrane helix</keyword>
<comment type="caution">
    <text evidence="4">The sequence shown here is derived from an EMBL/GenBank/DDBJ whole genome shotgun (WGS) entry which is preliminary data.</text>
</comment>
<feature type="transmembrane region" description="Helical" evidence="3">
    <location>
        <begin position="6"/>
        <end position="27"/>
    </location>
</feature>
<gene>
    <name evidence="4" type="ORF">C2845_PM07G37630</name>
</gene>
<name>A0A3L6SJC9_PANMI</name>
<keyword evidence="3" id="KW-0812">Transmembrane</keyword>
<sequence length="351" mass="39946">MAAQPQTLALAGLILLNFLLTAAALYVQLRRLVRTRRRGPQHQPVPQPPAPAEGEGEEHADEGGREKQRRRRRARRRRQPQEEGVGGGGDGDVAAAAAAAAPSAKAAGREGKAEKEKEELLPRRRPQFPLASVAGALQRRINARYDDLARASEARCLTIEQRCRRNRESGEPSIPLGSKSGKKGRKAMRKQMPEEPPFPLSMLSCAMKRRIRDNYAEFYCATITGDLVNEFLNCLIDARNELLQRCENVQRSFKIKKAMLSNHRNYRSSYDRLFEQVRRLEAERDNLKKDAAIYNYIQERLQKSVPYKMIMELSAMEMEAPEISFEELLAKEKEDTAFWHRDGKMRSISSK</sequence>
<feature type="region of interest" description="Disordered" evidence="2">
    <location>
        <begin position="167"/>
        <end position="195"/>
    </location>
</feature>
<proteinExistence type="predicted"/>
<keyword evidence="5" id="KW-1185">Reference proteome</keyword>
<evidence type="ECO:0000256" key="3">
    <source>
        <dbReference type="SAM" id="Phobius"/>
    </source>
</evidence>
<keyword evidence="1" id="KW-0175">Coiled coil</keyword>
<feature type="compositionally biased region" description="Basic residues" evidence="2">
    <location>
        <begin position="67"/>
        <end position="78"/>
    </location>
</feature>
<evidence type="ECO:0000256" key="2">
    <source>
        <dbReference type="SAM" id="MobiDB-lite"/>
    </source>
</evidence>
<feature type="compositionally biased region" description="Basic residues" evidence="2">
    <location>
        <begin position="180"/>
        <end position="189"/>
    </location>
</feature>
<feature type="compositionally biased region" description="Low complexity" evidence="2">
    <location>
        <begin position="92"/>
        <end position="106"/>
    </location>
</feature>
<feature type="region of interest" description="Disordered" evidence="2">
    <location>
        <begin position="36"/>
        <end position="126"/>
    </location>
</feature>
<dbReference type="OrthoDB" id="1925033at2759"/>
<evidence type="ECO:0000313" key="5">
    <source>
        <dbReference type="Proteomes" id="UP000275267"/>
    </source>
</evidence>
<organism evidence="4 5">
    <name type="scientific">Panicum miliaceum</name>
    <name type="common">Proso millet</name>
    <name type="synonym">Broomcorn millet</name>
    <dbReference type="NCBI Taxonomy" id="4540"/>
    <lineage>
        <taxon>Eukaryota</taxon>
        <taxon>Viridiplantae</taxon>
        <taxon>Streptophyta</taxon>
        <taxon>Embryophyta</taxon>
        <taxon>Tracheophyta</taxon>
        <taxon>Spermatophyta</taxon>
        <taxon>Magnoliopsida</taxon>
        <taxon>Liliopsida</taxon>
        <taxon>Poales</taxon>
        <taxon>Poaceae</taxon>
        <taxon>PACMAD clade</taxon>
        <taxon>Panicoideae</taxon>
        <taxon>Panicodae</taxon>
        <taxon>Paniceae</taxon>
        <taxon>Panicinae</taxon>
        <taxon>Panicum</taxon>
        <taxon>Panicum sect. Panicum</taxon>
    </lineage>
</organism>
<evidence type="ECO:0000256" key="1">
    <source>
        <dbReference type="SAM" id="Coils"/>
    </source>
</evidence>
<evidence type="ECO:0000313" key="4">
    <source>
        <dbReference type="EMBL" id="RLN22701.1"/>
    </source>
</evidence>
<keyword evidence="3" id="KW-0472">Membrane</keyword>
<dbReference type="PANTHER" id="PTHR35991:SF1">
    <property type="entry name" value="CA-RESPONSIVE PROTEIN"/>
    <property type="match status" value="1"/>
</dbReference>
<dbReference type="EMBL" id="PQIB02000004">
    <property type="protein sequence ID" value="RLN22701.1"/>
    <property type="molecule type" value="Genomic_DNA"/>
</dbReference>
<feature type="coiled-coil region" evidence="1">
    <location>
        <begin position="263"/>
        <end position="290"/>
    </location>
</feature>
<dbReference type="AlphaFoldDB" id="A0A3L6SJC9"/>
<dbReference type="Proteomes" id="UP000275267">
    <property type="component" value="Unassembled WGS sequence"/>
</dbReference>
<reference evidence="5" key="1">
    <citation type="journal article" date="2019" name="Nat. Commun.">
        <title>The genome of broomcorn millet.</title>
        <authorList>
            <person name="Zou C."/>
            <person name="Miki D."/>
            <person name="Li D."/>
            <person name="Tang Q."/>
            <person name="Xiao L."/>
            <person name="Rajput S."/>
            <person name="Deng P."/>
            <person name="Jia W."/>
            <person name="Huang R."/>
            <person name="Zhang M."/>
            <person name="Sun Y."/>
            <person name="Hu J."/>
            <person name="Fu X."/>
            <person name="Schnable P.S."/>
            <person name="Li F."/>
            <person name="Zhang H."/>
            <person name="Feng B."/>
            <person name="Zhu X."/>
            <person name="Liu R."/>
            <person name="Schnable J.C."/>
            <person name="Zhu J.-K."/>
            <person name="Zhang H."/>
        </authorList>
    </citation>
    <scope>NUCLEOTIDE SEQUENCE [LARGE SCALE GENOMIC DNA]</scope>
</reference>
<protein>
    <submittedName>
        <fullName evidence="4">Uncharacterized protein</fullName>
    </submittedName>
</protein>
<dbReference type="STRING" id="4540.A0A3L6SJC9"/>
<dbReference type="PANTHER" id="PTHR35991">
    <property type="entry name" value="CA-RESPONSIVE PROTEIN"/>
    <property type="match status" value="1"/>
</dbReference>
<accession>A0A3L6SJC9</accession>